<reference evidence="2 3" key="1">
    <citation type="submission" date="2023-01" db="EMBL/GenBank/DDBJ databases">
        <title>Analysis of 21 Apiospora genomes using comparative genomics revels a genus with tremendous synthesis potential of carbohydrate active enzymes and secondary metabolites.</title>
        <authorList>
            <person name="Sorensen T."/>
        </authorList>
    </citation>
    <scope>NUCLEOTIDE SEQUENCE [LARGE SCALE GENOMIC DNA]</scope>
    <source>
        <strain evidence="2 3">CBS 33761</strain>
    </source>
</reference>
<gene>
    <name evidence="2" type="ORF">PG993_004774</name>
</gene>
<evidence type="ECO:0000256" key="1">
    <source>
        <dbReference type="SAM" id="MobiDB-lite"/>
    </source>
</evidence>
<protein>
    <submittedName>
        <fullName evidence="2">Uncharacterized protein</fullName>
    </submittedName>
</protein>
<keyword evidence="3" id="KW-1185">Reference proteome</keyword>
<dbReference type="EMBL" id="JAQQWK010000003">
    <property type="protein sequence ID" value="KAK8044750.1"/>
    <property type="molecule type" value="Genomic_DNA"/>
</dbReference>
<evidence type="ECO:0000313" key="2">
    <source>
        <dbReference type="EMBL" id="KAK8044750.1"/>
    </source>
</evidence>
<sequence length="319" mass="36822">MGNKRKAIRKNERPSKRRKITSPQASFMGLPPKLCLVIYKHYIASFYCDLDEFDGAQEHHMENGQTDLAPVLYVQLIGTAPYCSEGYKRDATGALVRKEDGKRGRHDFHKHSPWAMSRVCRTVHAEVAPLLNSIDIGDVFFEMQQFTLAEMRRWVTLPSADRSGKERVKQMRQWSFATQGYCDEASFEKAKEERDQRRGKESDRALAQLGRKDFEKMGVADYCWRHMYVNFANADPEPYSDDDESEPYSDDDEIDEFEDVYTAEYCQKRSGRCTAVTERATRDIWQKFDREAWRKNGQPTVTGKLLVSLLKALSTPAPS</sequence>
<accession>A0ABR1TFP6</accession>
<comment type="caution">
    <text evidence="2">The sequence shown here is derived from an EMBL/GenBank/DDBJ whole genome shotgun (WGS) entry which is preliminary data.</text>
</comment>
<dbReference type="Proteomes" id="UP001444661">
    <property type="component" value="Unassembled WGS sequence"/>
</dbReference>
<organism evidence="2 3">
    <name type="scientific">Apiospora rasikravindrae</name>
    <dbReference type="NCBI Taxonomy" id="990691"/>
    <lineage>
        <taxon>Eukaryota</taxon>
        <taxon>Fungi</taxon>
        <taxon>Dikarya</taxon>
        <taxon>Ascomycota</taxon>
        <taxon>Pezizomycotina</taxon>
        <taxon>Sordariomycetes</taxon>
        <taxon>Xylariomycetidae</taxon>
        <taxon>Amphisphaeriales</taxon>
        <taxon>Apiosporaceae</taxon>
        <taxon>Apiospora</taxon>
    </lineage>
</organism>
<feature type="region of interest" description="Disordered" evidence="1">
    <location>
        <begin position="1"/>
        <end position="23"/>
    </location>
</feature>
<evidence type="ECO:0000313" key="3">
    <source>
        <dbReference type="Proteomes" id="UP001444661"/>
    </source>
</evidence>
<name>A0ABR1TFP6_9PEZI</name>
<proteinExistence type="predicted"/>